<organism evidence="11 12">
    <name type="scientific">Rufibacter roseus</name>
    <dbReference type="NCBI Taxonomy" id="1567108"/>
    <lineage>
        <taxon>Bacteria</taxon>
        <taxon>Pseudomonadati</taxon>
        <taxon>Bacteroidota</taxon>
        <taxon>Cytophagia</taxon>
        <taxon>Cytophagales</taxon>
        <taxon>Hymenobacteraceae</taxon>
        <taxon>Rufibacter</taxon>
    </lineage>
</organism>
<evidence type="ECO:0000256" key="3">
    <source>
        <dbReference type="ARBA" id="ARBA00022723"/>
    </source>
</evidence>
<keyword evidence="5" id="KW-0574">Periplasm</keyword>
<evidence type="ECO:0000256" key="2">
    <source>
        <dbReference type="ARBA" id="ARBA00022617"/>
    </source>
</evidence>
<dbReference type="PANTHER" id="PTHR30600">
    <property type="entry name" value="CYTOCHROME C PEROXIDASE-RELATED"/>
    <property type="match status" value="1"/>
</dbReference>
<reference evidence="12" key="1">
    <citation type="journal article" date="2019" name="Int. J. Syst. Evol. Microbiol.">
        <title>The Global Catalogue of Microorganisms (GCM) 10K type strain sequencing project: providing services to taxonomists for standard genome sequencing and annotation.</title>
        <authorList>
            <consortium name="The Broad Institute Genomics Platform"/>
            <consortium name="The Broad Institute Genome Sequencing Center for Infectious Disease"/>
            <person name="Wu L."/>
            <person name="Ma J."/>
        </authorList>
    </citation>
    <scope>NUCLEOTIDE SEQUENCE [LARGE SCALE GENOMIC DNA]</scope>
    <source>
        <strain evidence="12">CGMCC 4.7393</strain>
    </source>
</reference>
<keyword evidence="6" id="KW-0560">Oxidoreductase</keyword>
<dbReference type="PROSITE" id="PS51007">
    <property type="entry name" value="CYTC"/>
    <property type="match status" value="1"/>
</dbReference>
<evidence type="ECO:0000259" key="10">
    <source>
        <dbReference type="PROSITE" id="PS51007"/>
    </source>
</evidence>
<accession>A0ABW2DPE5</accession>
<sequence>MRTLFSNRLRLLTLFLPLFVALQSCESGTEAEDSLSPTGIVPAVPANLGESVPYPERNPFTKEGILLGRKLFYDPKLSGNNQISCASCHHPDKAFSDGVRLSTAGASGKQLLRNVPALQNLGWMQGWFWDGGAKDVESLTLGPLTHPDEMDQNLRELVQELQTDRYYPTQFKAAFGSDSITSAMVARALAQFQRTLISGNSAYDRYSRSEAGATLSSAELRGLALVRTRCAPCHSSDHFTDQSYRNNGLDNVFSEEHEALGWGRGRITHNSEDLGKYKVPTLRNLVVTAPYMHDGRYNTLTEVLDHYQKGIAPSPTLDPALLKPDGSLGILLSERDKADIIAFLHTLTDRDFLQNAAFGPPPQP</sequence>
<evidence type="ECO:0000256" key="5">
    <source>
        <dbReference type="ARBA" id="ARBA00022764"/>
    </source>
</evidence>
<feature type="signal peptide" evidence="9">
    <location>
        <begin position="1"/>
        <end position="26"/>
    </location>
</feature>
<dbReference type="Gene3D" id="1.10.760.10">
    <property type="entry name" value="Cytochrome c-like domain"/>
    <property type="match status" value="2"/>
</dbReference>
<gene>
    <name evidence="11" type="ORF">ACFQHR_12925</name>
</gene>
<dbReference type="InterPro" id="IPR026259">
    <property type="entry name" value="MauG/Cytc_peroxidase"/>
</dbReference>
<dbReference type="Pfam" id="PF03150">
    <property type="entry name" value="CCP_MauG"/>
    <property type="match status" value="1"/>
</dbReference>
<evidence type="ECO:0000313" key="12">
    <source>
        <dbReference type="Proteomes" id="UP001596405"/>
    </source>
</evidence>
<dbReference type="EMBL" id="JBHSYQ010000006">
    <property type="protein sequence ID" value="MFC6998534.1"/>
    <property type="molecule type" value="Genomic_DNA"/>
</dbReference>
<evidence type="ECO:0000313" key="11">
    <source>
        <dbReference type="EMBL" id="MFC6998534.1"/>
    </source>
</evidence>
<evidence type="ECO:0000256" key="8">
    <source>
        <dbReference type="PROSITE-ProRule" id="PRU00433"/>
    </source>
</evidence>
<protein>
    <submittedName>
        <fullName evidence="11">Cytochrome-c peroxidase</fullName>
    </submittedName>
</protein>
<dbReference type="InterPro" id="IPR009056">
    <property type="entry name" value="Cyt_c-like_dom"/>
</dbReference>
<dbReference type="InterPro" id="IPR051395">
    <property type="entry name" value="Cytochrome_c_Peroxidase/MauG"/>
</dbReference>
<dbReference type="GO" id="GO:0004601">
    <property type="term" value="F:peroxidase activity"/>
    <property type="evidence" value="ECO:0007669"/>
    <property type="project" value="UniProtKB-KW"/>
</dbReference>
<dbReference type="RefSeq" id="WP_066617305.1">
    <property type="nucleotide sequence ID" value="NZ_JBHSYQ010000006.1"/>
</dbReference>
<feature type="domain" description="Cytochrome c" evidence="10">
    <location>
        <begin position="217"/>
        <end position="348"/>
    </location>
</feature>
<keyword evidence="3 8" id="KW-0479">Metal-binding</keyword>
<evidence type="ECO:0000256" key="4">
    <source>
        <dbReference type="ARBA" id="ARBA00022729"/>
    </source>
</evidence>
<dbReference type="Proteomes" id="UP001596405">
    <property type="component" value="Unassembled WGS sequence"/>
</dbReference>
<name>A0ABW2DPE5_9BACT</name>
<dbReference type="PANTHER" id="PTHR30600:SF10">
    <property type="entry name" value="BLL6722 PROTEIN"/>
    <property type="match status" value="1"/>
</dbReference>
<comment type="caution">
    <text evidence="11">The sequence shown here is derived from an EMBL/GenBank/DDBJ whole genome shotgun (WGS) entry which is preliminary data.</text>
</comment>
<feature type="chain" id="PRO_5045496889" evidence="9">
    <location>
        <begin position="27"/>
        <end position="364"/>
    </location>
</feature>
<evidence type="ECO:0000256" key="7">
    <source>
        <dbReference type="ARBA" id="ARBA00023004"/>
    </source>
</evidence>
<dbReference type="SUPFAM" id="SSF46626">
    <property type="entry name" value="Cytochrome c"/>
    <property type="match status" value="2"/>
</dbReference>
<dbReference type="PROSITE" id="PS51257">
    <property type="entry name" value="PROKAR_LIPOPROTEIN"/>
    <property type="match status" value="1"/>
</dbReference>
<dbReference type="InterPro" id="IPR036909">
    <property type="entry name" value="Cyt_c-like_dom_sf"/>
</dbReference>
<evidence type="ECO:0000256" key="9">
    <source>
        <dbReference type="SAM" id="SignalP"/>
    </source>
</evidence>
<dbReference type="PIRSF" id="PIRSF000294">
    <property type="entry name" value="Cytochrome-c_peroxidase"/>
    <property type="match status" value="1"/>
</dbReference>
<keyword evidence="2 8" id="KW-0349">Heme</keyword>
<evidence type="ECO:0000256" key="6">
    <source>
        <dbReference type="ARBA" id="ARBA00023002"/>
    </source>
</evidence>
<proteinExistence type="predicted"/>
<keyword evidence="7 8" id="KW-0408">Iron</keyword>
<comment type="subcellular location">
    <subcellularLocation>
        <location evidence="1">Periplasm</location>
    </subcellularLocation>
</comment>
<evidence type="ECO:0000256" key="1">
    <source>
        <dbReference type="ARBA" id="ARBA00004418"/>
    </source>
</evidence>
<dbReference type="InterPro" id="IPR004852">
    <property type="entry name" value="Di-haem_cyt_c_peroxidsae"/>
</dbReference>
<keyword evidence="11" id="KW-0575">Peroxidase</keyword>
<keyword evidence="4 9" id="KW-0732">Signal</keyword>
<keyword evidence="12" id="KW-1185">Reference proteome</keyword>